<name>A0A0W0FML4_MONRR</name>
<organism evidence="2 3">
    <name type="scientific">Moniliophthora roreri</name>
    <name type="common">Frosty pod rot fungus</name>
    <name type="synonym">Monilia roreri</name>
    <dbReference type="NCBI Taxonomy" id="221103"/>
    <lineage>
        <taxon>Eukaryota</taxon>
        <taxon>Fungi</taxon>
        <taxon>Dikarya</taxon>
        <taxon>Basidiomycota</taxon>
        <taxon>Agaricomycotina</taxon>
        <taxon>Agaricomycetes</taxon>
        <taxon>Agaricomycetidae</taxon>
        <taxon>Agaricales</taxon>
        <taxon>Marasmiineae</taxon>
        <taxon>Marasmiaceae</taxon>
        <taxon>Moniliophthora</taxon>
    </lineage>
</organism>
<gene>
    <name evidence="2" type="ORF">WG66_9903</name>
</gene>
<sequence>MQSPVSYDLILYILSFLADKSQILYRLALVNREFNQAASKILYAQVILCPSYHHIAPNLKDNGLLTEPSQFISAKLPRYSSFVERLHIAGFLSTRAPPNNKLHAALCKAVQSFTHLQSVSFTPVSYHEDIFVESLKIIQKRSTLEELTVNRSCFDEPNITNPMSSSGLATLGEEDEEQEEQEREPPITKTQLLASFRNLIKLSLHDPTRAILQALIPGWLDALSGTLTDLHLMASHFGNCGSITPGVLRSAIPHLERICSFSIGLSYSLTDQDVFNALSQLPNLNTLRINYYLQNTSPPRFAPLRQLRALTVCHNRPETRRERDGLCKWIRKAVATSPLERLSLEDESESGNETSANLALDPLIDHLVAIHAKRLKVLDMRLSFVGVEKFRFLCSQCTELEEMSLVVDRNALARWSPQRLFVEHGSAMKRLHTATFNVCHSRPTRKDIDDRLAHEMVTSAPNLRQLVVNKRKWEGSWVYTEGGAVEFQVHRIT</sequence>
<evidence type="ECO:0000256" key="1">
    <source>
        <dbReference type="SAM" id="MobiDB-lite"/>
    </source>
</evidence>
<dbReference type="Gene3D" id="3.80.10.10">
    <property type="entry name" value="Ribonuclease Inhibitor"/>
    <property type="match status" value="1"/>
</dbReference>
<dbReference type="Proteomes" id="UP000054988">
    <property type="component" value="Unassembled WGS sequence"/>
</dbReference>
<comment type="caution">
    <text evidence="2">The sequence shown here is derived from an EMBL/GenBank/DDBJ whole genome shotgun (WGS) entry which is preliminary data.</text>
</comment>
<dbReference type="SUPFAM" id="SSF52047">
    <property type="entry name" value="RNI-like"/>
    <property type="match status" value="1"/>
</dbReference>
<dbReference type="InterPro" id="IPR032675">
    <property type="entry name" value="LRR_dom_sf"/>
</dbReference>
<feature type="region of interest" description="Disordered" evidence="1">
    <location>
        <begin position="160"/>
        <end position="186"/>
    </location>
</feature>
<accession>A0A0W0FML4</accession>
<evidence type="ECO:0000313" key="3">
    <source>
        <dbReference type="Proteomes" id="UP000054988"/>
    </source>
</evidence>
<dbReference type="EMBL" id="LATX01001844">
    <property type="protein sequence ID" value="KTB37539.1"/>
    <property type="molecule type" value="Genomic_DNA"/>
</dbReference>
<evidence type="ECO:0000313" key="2">
    <source>
        <dbReference type="EMBL" id="KTB37539.1"/>
    </source>
</evidence>
<dbReference type="eggNOG" id="ENOG502SNQU">
    <property type="taxonomic scope" value="Eukaryota"/>
</dbReference>
<proteinExistence type="predicted"/>
<dbReference type="AlphaFoldDB" id="A0A0W0FML4"/>
<protein>
    <recommendedName>
        <fullName evidence="4">F-box domain-containing protein</fullName>
    </recommendedName>
</protein>
<dbReference type="CDD" id="cd09917">
    <property type="entry name" value="F-box_SF"/>
    <property type="match status" value="1"/>
</dbReference>
<feature type="compositionally biased region" description="Acidic residues" evidence="1">
    <location>
        <begin position="172"/>
        <end position="182"/>
    </location>
</feature>
<reference evidence="2 3" key="1">
    <citation type="submission" date="2015-12" db="EMBL/GenBank/DDBJ databases">
        <title>Draft genome sequence of Moniliophthora roreri, the causal agent of frosty pod rot of cacao.</title>
        <authorList>
            <person name="Aime M.C."/>
            <person name="Diaz-Valderrama J.R."/>
            <person name="Kijpornyongpan T."/>
            <person name="Phillips-Mora W."/>
        </authorList>
    </citation>
    <scope>NUCLEOTIDE SEQUENCE [LARGE SCALE GENOMIC DNA]</scope>
    <source>
        <strain evidence="2 3">MCA 2952</strain>
    </source>
</reference>
<evidence type="ECO:0008006" key="4">
    <source>
        <dbReference type="Google" id="ProtNLM"/>
    </source>
</evidence>